<dbReference type="Proteomes" id="UP001501697">
    <property type="component" value="Unassembled WGS sequence"/>
</dbReference>
<comment type="caution">
    <text evidence="1">The sequence shown here is derived from an EMBL/GenBank/DDBJ whole genome shotgun (WGS) entry which is preliminary data.</text>
</comment>
<protein>
    <submittedName>
        <fullName evidence="1">Uncharacterized protein</fullName>
    </submittedName>
</protein>
<dbReference type="EMBL" id="BAAAYU010000005">
    <property type="protein sequence ID" value="GAA3632389.1"/>
    <property type="molecule type" value="Genomic_DNA"/>
</dbReference>
<keyword evidence="2" id="KW-1185">Reference proteome</keyword>
<name>A0ABP7AHA2_9MICO</name>
<organism evidence="1 2">
    <name type="scientific">Microbacterium awajiense</name>
    <dbReference type="NCBI Taxonomy" id="415214"/>
    <lineage>
        <taxon>Bacteria</taxon>
        <taxon>Bacillati</taxon>
        <taxon>Actinomycetota</taxon>
        <taxon>Actinomycetes</taxon>
        <taxon>Micrococcales</taxon>
        <taxon>Microbacteriaceae</taxon>
        <taxon>Microbacterium</taxon>
    </lineage>
</organism>
<sequence length="92" mass="9820">MVMCAHHTGFYRAGVRSADEPATRYAIRVAARLDDHWAEWLGGLTLTAESGGTTLLVGALPDQAALHGVLSRLRDSGIPLISVTTEDTRSTS</sequence>
<accession>A0ABP7AHA2</accession>
<reference evidence="2" key="1">
    <citation type="journal article" date="2019" name="Int. J. Syst. Evol. Microbiol.">
        <title>The Global Catalogue of Microorganisms (GCM) 10K type strain sequencing project: providing services to taxonomists for standard genome sequencing and annotation.</title>
        <authorList>
            <consortium name="The Broad Institute Genomics Platform"/>
            <consortium name="The Broad Institute Genome Sequencing Center for Infectious Disease"/>
            <person name="Wu L."/>
            <person name="Ma J."/>
        </authorList>
    </citation>
    <scope>NUCLEOTIDE SEQUENCE [LARGE SCALE GENOMIC DNA]</scope>
    <source>
        <strain evidence="2">JCM 16544</strain>
    </source>
</reference>
<gene>
    <name evidence="1" type="ORF">GCM10022200_14100</name>
</gene>
<proteinExistence type="predicted"/>
<evidence type="ECO:0000313" key="2">
    <source>
        <dbReference type="Proteomes" id="UP001501697"/>
    </source>
</evidence>
<evidence type="ECO:0000313" key="1">
    <source>
        <dbReference type="EMBL" id="GAA3632389.1"/>
    </source>
</evidence>